<evidence type="ECO:0000256" key="9">
    <source>
        <dbReference type="NCBIfam" id="TIGR00456"/>
    </source>
</evidence>
<evidence type="ECO:0000256" key="4">
    <source>
        <dbReference type="ARBA" id="ARBA00022741"/>
    </source>
</evidence>
<keyword evidence="5 10" id="KW-0067">ATP-binding</keyword>
<evidence type="ECO:0000256" key="2">
    <source>
        <dbReference type="ARBA" id="ARBA00012837"/>
    </source>
</evidence>
<dbReference type="Gene3D" id="3.30.1360.70">
    <property type="entry name" value="Arginyl tRNA synthetase N-terminal domain"/>
    <property type="match status" value="1"/>
</dbReference>
<evidence type="ECO:0000313" key="13">
    <source>
        <dbReference type="EMBL" id="MCA9380559.1"/>
    </source>
</evidence>
<dbReference type="Pfam" id="PF05746">
    <property type="entry name" value="DALR_1"/>
    <property type="match status" value="1"/>
</dbReference>
<evidence type="ECO:0000256" key="1">
    <source>
        <dbReference type="ARBA" id="ARBA00005594"/>
    </source>
</evidence>
<dbReference type="Pfam" id="PF00750">
    <property type="entry name" value="tRNA-synt_1d"/>
    <property type="match status" value="1"/>
</dbReference>
<dbReference type="EC" id="6.1.1.19" evidence="2 9"/>
<dbReference type="AlphaFoldDB" id="A0A955I9X2"/>
<accession>A0A955I9X2</accession>
<dbReference type="SUPFAM" id="SSF52374">
    <property type="entry name" value="Nucleotidylyl transferase"/>
    <property type="match status" value="1"/>
</dbReference>
<dbReference type="PANTHER" id="PTHR11956:SF5">
    <property type="entry name" value="ARGININE--TRNA LIGASE, CYTOPLASMIC"/>
    <property type="match status" value="1"/>
</dbReference>
<dbReference type="SMART" id="SM01016">
    <property type="entry name" value="Arg_tRNA_synt_N"/>
    <property type="match status" value="1"/>
</dbReference>
<proteinExistence type="inferred from homology"/>
<name>A0A955I9X2_9BACT</name>
<comment type="caution">
    <text evidence="13">The sequence shown here is derived from an EMBL/GenBank/DDBJ whole genome shotgun (WGS) entry which is preliminary data.</text>
</comment>
<dbReference type="PRINTS" id="PR01038">
    <property type="entry name" value="TRNASYNTHARG"/>
</dbReference>
<dbReference type="SUPFAM" id="SSF55190">
    <property type="entry name" value="Arginyl-tRNA synthetase (ArgRS), N-terminal 'additional' domain"/>
    <property type="match status" value="1"/>
</dbReference>
<evidence type="ECO:0000259" key="11">
    <source>
        <dbReference type="SMART" id="SM00836"/>
    </source>
</evidence>
<evidence type="ECO:0000256" key="10">
    <source>
        <dbReference type="RuleBase" id="RU363038"/>
    </source>
</evidence>
<sequence length="632" mass="72278">NQSKKVAFYKDSSHKLLDPNDWDKAKIVETEISQILWNVLNGWNNEILDSDVQLSIPTERTHGDFMTNVAYQLAGKLRRNPKEIANEIIEELEKSTELKKYVESIEAAGGGFINFRVKKSIIIDLVKKTVDGIDKQLDVLKGKRIMFEYGHPNPFKMIHIGHLRNFVLGESLIRLLEYLGADVIRTNYQGDVGMHVAKSVWGMKEKLKNENLKIEEVAEWDLDRKVKFIGESYVLGAAAYENDEVKKSEIQQVNTAVYTVVQEKLINTTNWTPTKKYSDFLTAEIDIEETKTLWELGKQWSLDEFHRIYEMLYSSFEREYMESETLYESDLAVREALEKGVLEKSEGAIVFKGEKYGLDTRVFINSLGLPTYEGKELGLANLEFTDFGEIDLCIHNVAIEQISFFKVTFKVEELLNPKKFAGKQYHNAYEFVGLKSGKMSSRKGSVVLAKDIINEAKEMLSPYLENREMTGEEKEDTLQKIALGAIKYSFLNISAFKYLAFDLETSVNMEGNSGPYVMYTYARANKIVKDAQNEIKNVDLSVLTNKEEIELMSVLATFQTQVIETAKNLSPNTLCNYVYDLAQTFNIFYKQHPILTEKDAQIRDARIGLTMSTAKVIQKTLNLLGIKTVEKM</sequence>
<dbReference type="GO" id="GO:0004814">
    <property type="term" value="F:arginine-tRNA ligase activity"/>
    <property type="evidence" value="ECO:0007669"/>
    <property type="project" value="UniProtKB-UniRule"/>
</dbReference>
<keyword evidence="4 10" id="KW-0547">Nucleotide-binding</keyword>
<dbReference type="GO" id="GO:0006420">
    <property type="term" value="P:arginyl-tRNA aminoacylation"/>
    <property type="evidence" value="ECO:0007669"/>
    <property type="project" value="UniProtKB-UniRule"/>
</dbReference>
<dbReference type="InterPro" id="IPR014729">
    <property type="entry name" value="Rossmann-like_a/b/a_fold"/>
</dbReference>
<protein>
    <recommendedName>
        <fullName evidence="2 9">Arginine--tRNA ligase</fullName>
        <ecNumber evidence="2 9">6.1.1.19</ecNumber>
    </recommendedName>
</protein>
<dbReference type="InterPro" id="IPR036695">
    <property type="entry name" value="Arg-tRNA-synth_N_sf"/>
</dbReference>
<dbReference type="InterPro" id="IPR005148">
    <property type="entry name" value="Arg-tRNA-synth_N"/>
</dbReference>
<keyword evidence="7 10" id="KW-0030">Aminoacyl-tRNA synthetase</keyword>
<evidence type="ECO:0000256" key="7">
    <source>
        <dbReference type="ARBA" id="ARBA00023146"/>
    </source>
</evidence>
<dbReference type="Gene3D" id="1.10.730.10">
    <property type="entry name" value="Isoleucyl-tRNA Synthetase, Domain 1"/>
    <property type="match status" value="1"/>
</dbReference>
<keyword evidence="6 10" id="KW-0648">Protein biosynthesis</keyword>
<gene>
    <name evidence="13" type="primary">argS</name>
    <name evidence="13" type="ORF">KC675_05260</name>
</gene>
<dbReference type="Pfam" id="PF03485">
    <property type="entry name" value="Arg_tRNA_synt_N"/>
    <property type="match status" value="1"/>
</dbReference>
<comment type="similarity">
    <text evidence="1 10">Belongs to the class-I aminoacyl-tRNA synthetase family.</text>
</comment>
<dbReference type="EMBL" id="JAGQLL010000087">
    <property type="protein sequence ID" value="MCA9380559.1"/>
    <property type="molecule type" value="Genomic_DNA"/>
</dbReference>
<dbReference type="InterPro" id="IPR035684">
    <property type="entry name" value="ArgRS_core"/>
</dbReference>
<evidence type="ECO:0000256" key="8">
    <source>
        <dbReference type="ARBA" id="ARBA00049339"/>
    </source>
</evidence>
<evidence type="ECO:0000256" key="5">
    <source>
        <dbReference type="ARBA" id="ARBA00022840"/>
    </source>
</evidence>
<keyword evidence="3 10" id="KW-0436">Ligase</keyword>
<feature type="non-terminal residue" evidence="13">
    <location>
        <position position="1"/>
    </location>
</feature>
<evidence type="ECO:0000256" key="6">
    <source>
        <dbReference type="ARBA" id="ARBA00022917"/>
    </source>
</evidence>
<dbReference type="NCBIfam" id="TIGR00456">
    <property type="entry name" value="argS"/>
    <property type="match status" value="1"/>
</dbReference>
<dbReference type="InterPro" id="IPR001278">
    <property type="entry name" value="Arg-tRNA-ligase"/>
</dbReference>
<evidence type="ECO:0000313" key="14">
    <source>
        <dbReference type="Proteomes" id="UP000745577"/>
    </source>
</evidence>
<dbReference type="Proteomes" id="UP000745577">
    <property type="component" value="Unassembled WGS sequence"/>
</dbReference>
<dbReference type="HAMAP" id="MF_00123">
    <property type="entry name" value="Arg_tRNA_synth"/>
    <property type="match status" value="1"/>
</dbReference>
<dbReference type="FunFam" id="1.10.730.10:FF:000006">
    <property type="entry name" value="Arginyl-tRNA synthetase 2, mitochondrial"/>
    <property type="match status" value="1"/>
</dbReference>
<feature type="domain" description="Arginyl tRNA synthetase N-terminal" evidence="12">
    <location>
        <begin position="26"/>
        <end position="117"/>
    </location>
</feature>
<dbReference type="PANTHER" id="PTHR11956">
    <property type="entry name" value="ARGINYL-TRNA SYNTHETASE"/>
    <property type="match status" value="1"/>
</dbReference>
<evidence type="ECO:0000259" key="12">
    <source>
        <dbReference type="SMART" id="SM01016"/>
    </source>
</evidence>
<dbReference type="SUPFAM" id="SSF47323">
    <property type="entry name" value="Anticodon-binding domain of a subclass of class I aminoacyl-tRNA synthetases"/>
    <property type="match status" value="1"/>
</dbReference>
<dbReference type="InterPro" id="IPR009080">
    <property type="entry name" value="tRNAsynth_Ia_anticodon-bd"/>
</dbReference>
<organism evidence="13 14">
    <name type="scientific">Candidatus Dojkabacteria bacterium</name>
    <dbReference type="NCBI Taxonomy" id="2099670"/>
    <lineage>
        <taxon>Bacteria</taxon>
        <taxon>Candidatus Dojkabacteria</taxon>
    </lineage>
</organism>
<reference evidence="13" key="2">
    <citation type="journal article" date="2021" name="Microbiome">
        <title>Successional dynamics and alternative stable states in a saline activated sludge microbial community over 9 years.</title>
        <authorList>
            <person name="Wang Y."/>
            <person name="Ye J."/>
            <person name="Ju F."/>
            <person name="Liu L."/>
            <person name="Boyd J.A."/>
            <person name="Deng Y."/>
            <person name="Parks D.H."/>
            <person name="Jiang X."/>
            <person name="Yin X."/>
            <person name="Woodcroft B.J."/>
            <person name="Tyson G.W."/>
            <person name="Hugenholtz P."/>
            <person name="Polz M.F."/>
            <person name="Zhang T."/>
        </authorList>
    </citation>
    <scope>NUCLEOTIDE SEQUENCE</scope>
    <source>
        <strain evidence="13">HKST-UBA15</strain>
    </source>
</reference>
<dbReference type="SMART" id="SM00836">
    <property type="entry name" value="DALR_1"/>
    <property type="match status" value="1"/>
</dbReference>
<comment type="catalytic activity">
    <reaction evidence="8">
        <text>tRNA(Arg) + L-arginine + ATP = L-arginyl-tRNA(Arg) + AMP + diphosphate</text>
        <dbReference type="Rhea" id="RHEA:20301"/>
        <dbReference type="Rhea" id="RHEA-COMP:9658"/>
        <dbReference type="Rhea" id="RHEA-COMP:9673"/>
        <dbReference type="ChEBI" id="CHEBI:30616"/>
        <dbReference type="ChEBI" id="CHEBI:32682"/>
        <dbReference type="ChEBI" id="CHEBI:33019"/>
        <dbReference type="ChEBI" id="CHEBI:78442"/>
        <dbReference type="ChEBI" id="CHEBI:78513"/>
        <dbReference type="ChEBI" id="CHEBI:456215"/>
        <dbReference type="EC" id="6.1.1.19"/>
    </reaction>
</comment>
<dbReference type="InterPro" id="IPR008909">
    <property type="entry name" value="DALR_anticod-bd"/>
</dbReference>
<dbReference type="GO" id="GO:0005524">
    <property type="term" value="F:ATP binding"/>
    <property type="evidence" value="ECO:0007669"/>
    <property type="project" value="UniProtKB-KW"/>
</dbReference>
<evidence type="ECO:0000256" key="3">
    <source>
        <dbReference type="ARBA" id="ARBA00022598"/>
    </source>
</evidence>
<dbReference type="GO" id="GO:0005737">
    <property type="term" value="C:cytoplasm"/>
    <property type="evidence" value="ECO:0007669"/>
    <property type="project" value="UniProtKB-UniRule"/>
</dbReference>
<reference evidence="13" key="1">
    <citation type="submission" date="2020-04" db="EMBL/GenBank/DDBJ databases">
        <authorList>
            <person name="Zhang T."/>
        </authorList>
    </citation>
    <scope>NUCLEOTIDE SEQUENCE</scope>
    <source>
        <strain evidence="13">HKST-UBA15</strain>
    </source>
</reference>
<feature type="domain" description="DALR anticodon binding" evidence="11">
    <location>
        <begin position="517"/>
        <end position="632"/>
    </location>
</feature>
<dbReference type="Gene3D" id="3.40.50.620">
    <property type="entry name" value="HUPs"/>
    <property type="match status" value="1"/>
</dbReference>